<dbReference type="Pfam" id="PF13546">
    <property type="entry name" value="DDE_5"/>
    <property type="match status" value="1"/>
</dbReference>
<evidence type="ECO:0000313" key="2">
    <source>
        <dbReference type="EMBL" id="GGN63374.1"/>
    </source>
</evidence>
<sequence length="258" mass="28655">MPVRRRPRADDGRGDEPADLVLAELPRKNCWSIAEWAGESSLDGMQHLHGRARWDADTVRDDVRGYVVEHLHDEDAVLVVDETGDVKKGTHSVRAQRQYTGTADRIENAQVAVYLVYADRRGHAAVDREPYIPRSWTSKPDRCRAAGLDEDTVFATDGVISLCTSREARWISSTRQDACHNRRVRGLVAIMGSTRRGSPLVLGDSQCPHPPPCPPTWYRATELSRTCSHVTQNSWTTAISQGSVSCSRTPLSSAAARR</sequence>
<name>A0A918D3X8_9ACTN</name>
<dbReference type="InterPro" id="IPR039365">
    <property type="entry name" value="IS701-like"/>
</dbReference>
<dbReference type="Proteomes" id="UP000600365">
    <property type="component" value="Unassembled WGS sequence"/>
</dbReference>
<dbReference type="EMBL" id="BMMM01000005">
    <property type="protein sequence ID" value="GGN63374.1"/>
    <property type="molecule type" value="Genomic_DNA"/>
</dbReference>
<feature type="domain" description="Transposase IS701-like DDE" evidence="1">
    <location>
        <begin position="22"/>
        <end position="158"/>
    </location>
</feature>
<protein>
    <recommendedName>
        <fullName evidence="1">Transposase IS701-like DDE domain-containing protein</fullName>
    </recommendedName>
</protein>
<keyword evidence="3" id="KW-1185">Reference proteome</keyword>
<evidence type="ECO:0000313" key="3">
    <source>
        <dbReference type="Proteomes" id="UP000600365"/>
    </source>
</evidence>
<accession>A0A918D3X8</accession>
<evidence type="ECO:0000259" key="1">
    <source>
        <dbReference type="Pfam" id="PF13546"/>
    </source>
</evidence>
<dbReference type="PANTHER" id="PTHR33627:SF1">
    <property type="entry name" value="TRANSPOSASE"/>
    <property type="match status" value="1"/>
</dbReference>
<dbReference type="InterPro" id="IPR038721">
    <property type="entry name" value="IS701-like_DDE_dom"/>
</dbReference>
<proteinExistence type="predicted"/>
<gene>
    <name evidence="2" type="ORF">GCM10011579_031650</name>
</gene>
<comment type="caution">
    <text evidence="2">The sequence shown here is derived from an EMBL/GenBank/DDBJ whole genome shotgun (WGS) entry which is preliminary data.</text>
</comment>
<organism evidence="2 3">
    <name type="scientific">Streptomyces albiflavescens</name>
    <dbReference type="NCBI Taxonomy" id="1623582"/>
    <lineage>
        <taxon>Bacteria</taxon>
        <taxon>Bacillati</taxon>
        <taxon>Actinomycetota</taxon>
        <taxon>Actinomycetes</taxon>
        <taxon>Kitasatosporales</taxon>
        <taxon>Streptomycetaceae</taxon>
        <taxon>Streptomyces</taxon>
    </lineage>
</organism>
<dbReference type="AlphaFoldDB" id="A0A918D3X8"/>
<dbReference type="PANTHER" id="PTHR33627">
    <property type="entry name" value="TRANSPOSASE"/>
    <property type="match status" value="1"/>
</dbReference>
<reference evidence="2 3" key="1">
    <citation type="journal article" date="2014" name="Int. J. Syst. Evol. Microbiol.">
        <title>Complete genome sequence of Corynebacterium casei LMG S-19264T (=DSM 44701T), isolated from a smear-ripened cheese.</title>
        <authorList>
            <consortium name="US DOE Joint Genome Institute (JGI-PGF)"/>
            <person name="Walter F."/>
            <person name="Albersmeier A."/>
            <person name="Kalinowski J."/>
            <person name="Ruckert C."/>
        </authorList>
    </citation>
    <scope>NUCLEOTIDE SEQUENCE [LARGE SCALE GENOMIC DNA]</scope>
    <source>
        <strain evidence="2 3">CGMCC 4.7111</strain>
    </source>
</reference>